<feature type="domain" description="Calcineurin-like phosphoesterase" evidence="2">
    <location>
        <begin position="47"/>
        <end position="233"/>
    </location>
</feature>
<dbReference type="EMBL" id="JAUCMV010000003">
    <property type="protein sequence ID" value="KAK0410918.1"/>
    <property type="molecule type" value="Genomic_DNA"/>
</dbReference>
<keyword evidence="4" id="KW-1185">Reference proteome</keyword>
<dbReference type="GO" id="GO:0016787">
    <property type="term" value="F:hydrolase activity"/>
    <property type="evidence" value="ECO:0007669"/>
    <property type="project" value="InterPro"/>
</dbReference>
<dbReference type="InterPro" id="IPR051693">
    <property type="entry name" value="UPF0046_metallophosphoest"/>
</dbReference>
<evidence type="ECO:0000313" key="3">
    <source>
        <dbReference type="EMBL" id="KAK0410918.1"/>
    </source>
</evidence>
<comment type="similarity">
    <text evidence="1">Belongs to the UPF0046 family.</text>
</comment>
<gene>
    <name evidence="3" type="ORF">QR680_005393</name>
</gene>
<dbReference type="SUPFAM" id="SSF56300">
    <property type="entry name" value="Metallo-dependent phosphatases"/>
    <property type="match status" value="1"/>
</dbReference>
<dbReference type="InterPro" id="IPR029052">
    <property type="entry name" value="Metallo-depent_PP-like"/>
</dbReference>
<evidence type="ECO:0000256" key="1">
    <source>
        <dbReference type="ARBA" id="ARBA00007993"/>
    </source>
</evidence>
<protein>
    <recommendedName>
        <fullName evidence="2">Calcineurin-like phosphoesterase domain-containing protein</fullName>
    </recommendedName>
</protein>
<dbReference type="AlphaFoldDB" id="A0AA39HRU5"/>
<evidence type="ECO:0000259" key="2">
    <source>
        <dbReference type="Pfam" id="PF00149"/>
    </source>
</evidence>
<dbReference type="CDD" id="cd07379">
    <property type="entry name" value="MPP_239FB"/>
    <property type="match status" value="1"/>
</dbReference>
<organism evidence="3 4">
    <name type="scientific">Steinernema hermaphroditum</name>
    <dbReference type="NCBI Taxonomy" id="289476"/>
    <lineage>
        <taxon>Eukaryota</taxon>
        <taxon>Metazoa</taxon>
        <taxon>Ecdysozoa</taxon>
        <taxon>Nematoda</taxon>
        <taxon>Chromadorea</taxon>
        <taxon>Rhabditida</taxon>
        <taxon>Tylenchina</taxon>
        <taxon>Panagrolaimomorpha</taxon>
        <taxon>Strongyloidoidea</taxon>
        <taxon>Steinernematidae</taxon>
        <taxon>Steinernema</taxon>
    </lineage>
</organism>
<sequence length="275" mass="31006">MAASVVVDPQTEQPDALWREKYSKERVCDPIGHPVSWGEPIHADKVRFVCIADTHEKLETILGRIPEGDVLVHCGDFTNFGDRDEILKFNESIGKLPHRYKIVIAGNHELGFEDGEDESLRLPKYQNRGTSKGYELLTNCIYLQDSYVDVFGVRVYGSSWHPMAGYSFSRKRGKELLDKWKLIPEGVDVLLTHTPPLGHNDVYEGQHSGCVELLNTVEKRVKPKFHIFGHVHEKNGVTSNGTTTFLNASICSHALDCINNAIRFDFPLKKGFSKA</sequence>
<dbReference type="PANTHER" id="PTHR12905:SF19">
    <property type="entry name" value="UPF0046 PROTEIN K07C11.7"/>
    <property type="match status" value="1"/>
</dbReference>
<dbReference type="InterPro" id="IPR004843">
    <property type="entry name" value="Calcineurin-like_PHP"/>
</dbReference>
<evidence type="ECO:0000313" key="4">
    <source>
        <dbReference type="Proteomes" id="UP001175271"/>
    </source>
</evidence>
<dbReference type="Gene3D" id="3.60.21.10">
    <property type="match status" value="1"/>
</dbReference>
<name>A0AA39HRU5_9BILA</name>
<reference evidence="3" key="1">
    <citation type="submission" date="2023-06" db="EMBL/GenBank/DDBJ databases">
        <title>Genomic analysis of the entomopathogenic nematode Steinernema hermaphroditum.</title>
        <authorList>
            <person name="Schwarz E.M."/>
            <person name="Heppert J.K."/>
            <person name="Baniya A."/>
            <person name="Schwartz H.T."/>
            <person name="Tan C.-H."/>
            <person name="Antoshechkin I."/>
            <person name="Sternberg P.W."/>
            <person name="Goodrich-Blair H."/>
            <person name="Dillman A.R."/>
        </authorList>
    </citation>
    <scope>NUCLEOTIDE SEQUENCE</scope>
    <source>
        <strain evidence="3">PS9179</strain>
        <tissue evidence="3">Whole animal</tissue>
    </source>
</reference>
<dbReference type="Pfam" id="PF00149">
    <property type="entry name" value="Metallophos"/>
    <property type="match status" value="1"/>
</dbReference>
<dbReference type="PANTHER" id="PTHR12905">
    <property type="entry name" value="METALLOPHOSPHOESTERASE"/>
    <property type="match status" value="1"/>
</dbReference>
<comment type="caution">
    <text evidence="3">The sequence shown here is derived from an EMBL/GenBank/DDBJ whole genome shotgun (WGS) entry which is preliminary data.</text>
</comment>
<accession>A0AA39HRU5</accession>
<dbReference type="Proteomes" id="UP001175271">
    <property type="component" value="Unassembled WGS sequence"/>
</dbReference>
<proteinExistence type="inferred from homology"/>